<name>D6GWX0_PARA5</name>
<feature type="compositionally biased region" description="Basic residues" evidence="1">
    <location>
        <begin position="1"/>
        <end position="15"/>
    </location>
</feature>
<dbReference type="EMBL" id="GG745612">
    <property type="protein sequence ID" value="EFD92271.1"/>
    <property type="molecule type" value="Genomic_DNA"/>
</dbReference>
<evidence type="ECO:0000313" key="2">
    <source>
        <dbReference type="EMBL" id="EFD92271.1"/>
    </source>
</evidence>
<evidence type="ECO:0000256" key="1">
    <source>
        <dbReference type="SAM" id="MobiDB-lite"/>
    </source>
</evidence>
<sequence length="38" mass="4584">MANLVRKKLALKRKERRGEKNDRKILSKALYKIEENKD</sequence>
<gene>
    <name evidence="2" type="ORF">BJBARM5_0991</name>
</gene>
<evidence type="ECO:0000313" key="3">
    <source>
        <dbReference type="Proteomes" id="UP000009376"/>
    </source>
</evidence>
<organism evidence="2 3">
    <name type="scientific">Candidatus Parvarchaeum acidophilus ARMAN-5</name>
    <dbReference type="NCBI Taxonomy" id="662762"/>
    <lineage>
        <taxon>Archaea</taxon>
        <taxon>Candidatus Parvarchaeota</taxon>
        <taxon>Candidatus Parvarchaeum</taxon>
    </lineage>
</organism>
<accession>D6GWX0</accession>
<feature type="region of interest" description="Disordered" evidence="1">
    <location>
        <begin position="1"/>
        <end position="21"/>
    </location>
</feature>
<reference evidence="2 3" key="1">
    <citation type="journal article" date="2010" name="Proc. Natl. Acad. Sci. U.S.A.">
        <title>Enigmatic, ultrasmall, uncultivated Archaea.</title>
        <authorList>
            <person name="Baker B.J."/>
            <person name="Comolli L.R."/>
            <person name="Dick G.J."/>
            <person name="Hauser L.J."/>
            <person name="Hyatt D."/>
            <person name="Dill B.D."/>
            <person name="Land M.L."/>
            <person name="Verberkmoes N.C."/>
            <person name="Hettich R.L."/>
            <person name="Banfield J.F."/>
        </authorList>
    </citation>
    <scope>NUCLEOTIDE SEQUENCE [LARGE SCALE GENOMIC DNA]</scope>
</reference>
<protein>
    <submittedName>
        <fullName evidence="2">Uncharacterized protein</fullName>
    </submittedName>
</protein>
<dbReference type="Proteomes" id="UP000009376">
    <property type="component" value="Unassembled WGS sequence"/>
</dbReference>
<proteinExistence type="predicted"/>
<dbReference type="AlphaFoldDB" id="D6GWX0"/>